<organism evidence="1 2">
    <name type="scientific">Cannabis sativa</name>
    <name type="common">Hemp</name>
    <name type="synonym">Marijuana</name>
    <dbReference type="NCBI Taxonomy" id="3483"/>
    <lineage>
        <taxon>Eukaryota</taxon>
        <taxon>Viridiplantae</taxon>
        <taxon>Streptophyta</taxon>
        <taxon>Embryophyta</taxon>
        <taxon>Tracheophyta</taxon>
        <taxon>Spermatophyta</taxon>
        <taxon>Magnoliopsida</taxon>
        <taxon>eudicotyledons</taxon>
        <taxon>Gunneridae</taxon>
        <taxon>Pentapetalae</taxon>
        <taxon>rosids</taxon>
        <taxon>fabids</taxon>
        <taxon>Rosales</taxon>
        <taxon>Cannabaceae</taxon>
        <taxon>Cannabis</taxon>
    </lineage>
</organism>
<name>A0A7J6EN93_CANSA</name>
<dbReference type="AlphaFoldDB" id="A0A7J6EN93"/>
<evidence type="ECO:0000313" key="1">
    <source>
        <dbReference type="EMBL" id="KAF4359878.1"/>
    </source>
</evidence>
<dbReference type="EMBL" id="JAATIQ010000362">
    <property type="protein sequence ID" value="KAF4359878.1"/>
    <property type="molecule type" value="Genomic_DNA"/>
</dbReference>
<evidence type="ECO:0000313" key="2">
    <source>
        <dbReference type="Proteomes" id="UP000583929"/>
    </source>
</evidence>
<reference evidence="1 2" key="1">
    <citation type="journal article" date="2020" name="bioRxiv">
        <title>Sequence and annotation of 42 cannabis genomes reveals extensive copy number variation in cannabinoid synthesis and pathogen resistance genes.</title>
        <authorList>
            <person name="Mckernan K.J."/>
            <person name="Helbert Y."/>
            <person name="Kane L.T."/>
            <person name="Ebling H."/>
            <person name="Zhang L."/>
            <person name="Liu B."/>
            <person name="Eaton Z."/>
            <person name="Mclaughlin S."/>
            <person name="Kingan S."/>
            <person name="Baybayan P."/>
            <person name="Concepcion G."/>
            <person name="Jordan M."/>
            <person name="Riva A."/>
            <person name="Barbazuk W."/>
            <person name="Harkins T."/>
        </authorList>
    </citation>
    <scope>NUCLEOTIDE SEQUENCE [LARGE SCALE GENOMIC DNA]</scope>
    <source>
        <strain evidence="2">cv. Jamaican Lion 4</strain>
        <tissue evidence="1">Leaf</tissue>
    </source>
</reference>
<protein>
    <submittedName>
        <fullName evidence="1">Uncharacterized protein</fullName>
    </submittedName>
</protein>
<accession>A0A7J6EN93</accession>
<sequence length="234" mass="26945">MENIRRDSILQLLSVSQMHGEEIHLGNQDLWLSNLGILFVNLGGLGLRKIESMNRAFLAKLTWSLLSKEQKSWVFCLLSMESKCSDSILWKSILDTRDIIKHESITLAAKGDSIDVWRQSWIPSLNHHKFDDLMESLRPCGYTIKIVVDLSSGSSWDLEKILQIFGEILGERIMAIPPVPLPHSNKLIWKARKNGILSVKDAYYMDQAHCFALRKEIWNRIWSPKIHPRLAIML</sequence>
<gene>
    <name evidence="1" type="ORF">G4B88_000871</name>
</gene>
<comment type="caution">
    <text evidence="1">The sequence shown here is derived from an EMBL/GenBank/DDBJ whole genome shotgun (WGS) entry which is preliminary data.</text>
</comment>
<dbReference type="Proteomes" id="UP000583929">
    <property type="component" value="Unassembled WGS sequence"/>
</dbReference>
<keyword evidence="2" id="KW-1185">Reference proteome</keyword>
<proteinExistence type="predicted"/>